<organism evidence="10 11">
    <name type="scientific">Frischella perrara</name>
    <dbReference type="NCBI Taxonomy" id="1267021"/>
    <lineage>
        <taxon>Bacteria</taxon>
        <taxon>Pseudomonadati</taxon>
        <taxon>Pseudomonadota</taxon>
        <taxon>Gammaproteobacteria</taxon>
        <taxon>Orbales</taxon>
        <taxon>Orbaceae</taxon>
        <taxon>Frischella</taxon>
    </lineage>
</organism>
<evidence type="ECO:0000313" key="11">
    <source>
        <dbReference type="Proteomes" id="UP000030901"/>
    </source>
</evidence>
<evidence type="ECO:0000256" key="4">
    <source>
        <dbReference type="ARBA" id="ARBA00022763"/>
    </source>
</evidence>
<dbReference type="Pfam" id="PF11967">
    <property type="entry name" value="RecO_N"/>
    <property type="match status" value="1"/>
</dbReference>
<dbReference type="InterPro" id="IPR042242">
    <property type="entry name" value="RecO_C"/>
</dbReference>
<evidence type="ECO:0000256" key="8">
    <source>
        <dbReference type="HAMAP-Rule" id="MF_00201"/>
    </source>
</evidence>
<dbReference type="HOGENOM" id="CLU_066645_1_0_6"/>
<evidence type="ECO:0000256" key="1">
    <source>
        <dbReference type="ARBA" id="ARBA00003065"/>
    </source>
</evidence>
<dbReference type="Proteomes" id="UP000030901">
    <property type="component" value="Chromosome"/>
</dbReference>
<evidence type="ECO:0000259" key="9">
    <source>
        <dbReference type="Pfam" id="PF11967"/>
    </source>
</evidence>
<dbReference type="AlphaFoldDB" id="A0A0A7RZN2"/>
<dbReference type="InterPro" id="IPR022572">
    <property type="entry name" value="DNA_rep/recomb_RecO_N"/>
</dbReference>
<dbReference type="HAMAP" id="MF_00201">
    <property type="entry name" value="RecO"/>
    <property type="match status" value="1"/>
</dbReference>
<dbReference type="EMBL" id="CP009056">
    <property type="protein sequence ID" value="AJA44770.1"/>
    <property type="molecule type" value="Genomic_DNA"/>
</dbReference>
<dbReference type="InterPro" id="IPR037278">
    <property type="entry name" value="ARFGAP/RecO"/>
</dbReference>
<sequence>MKDWHKAFILHSRSYSESSLLVDLFVESMGRVTCVSKGARRKRSVLKGYLQPFTPLIVQFTGTGNVKTLSRSEAISLALPLSGSALYSAFYLNELIHRVIVSESDTSPLFQAYLEALQQLAQLIEPEKVLRRFELSLLEFLGYHIDFEHCCATGEEIVETMNYQYLPENGFIGSLMQNSTSFSGKHLKAFALRSFDNDDTLKAAKRFTRMALKPYVGSKPFKSRELFLKL</sequence>
<keyword evidence="6 8" id="KW-0234">DNA repair</keyword>
<evidence type="ECO:0000256" key="3">
    <source>
        <dbReference type="ARBA" id="ARBA00021310"/>
    </source>
</evidence>
<dbReference type="InterPro" id="IPR012340">
    <property type="entry name" value="NA-bd_OB-fold"/>
</dbReference>
<evidence type="ECO:0000256" key="7">
    <source>
        <dbReference type="ARBA" id="ARBA00033409"/>
    </source>
</evidence>
<dbReference type="InterPro" id="IPR003717">
    <property type="entry name" value="RecO"/>
</dbReference>
<dbReference type="Gene3D" id="2.40.50.140">
    <property type="entry name" value="Nucleic acid-binding proteins"/>
    <property type="match status" value="1"/>
</dbReference>
<dbReference type="NCBIfam" id="TIGR00613">
    <property type="entry name" value="reco"/>
    <property type="match status" value="1"/>
</dbReference>
<keyword evidence="4 8" id="KW-0227">DNA damage</keyword>
<dbReference type="Gene3D" id="1.20.1440.120">
    <property type="entry name" value="Recombination protein O, C-terminal domain"/>
    <property type="match status" value="1"/>
</dbReference>
<dbReference type="SUPFAM" id="SSF50249">
    <property type="entry name" value="Nucleic acid-binding proteins"/>
    <property type="match status" value="1"/>
</dbReference>
<keyword evidence="11" id="KW-1185">Reference proteome</keyword>
<evidence type="ECO:0000256" key="5">
    <source>
        <dbReference type="ARBA" id="ARBA00023172"/>
    </source>
</evidence>
<gene>
    <name evidence="8" type="primary">recO</name>
    <name evidence="10" type="ORF">FPB0191_00944</name>
</gene>
<reference evidence="10 11" key="1">
    <citation type="journal article" date="2014" name="Appl. Environ. Microbiol.">
        <title>Gut symbionts from distinct hosts exhibit genotoxic activity via divergent colibactin biosynthetic pathways.</title>
        <authorList>
            <person name="Engel P."/>
            <person name="Vizcaino M.I."/>
            <person name="Crawford J.M."/>
        </authorList>
    </citation>
    <scope>NUCLEOTIDE SEQUENCE [LARGE SCALE GENOMIC DNA]</scope>
    <source>
        <strain evidence="10 11">PEB0191</strain>
    </source>
</reference>
<evidence type="ECO:0000256" key="6">
    <source>
        <dbReference type="ARBA" id="ARBA00023204"/>
    </source>
</evidence>
<dbReference type="GO" id="GO:0043590">
    <property type="term" value="C:bacterial nucleoid"/>
    <property type="evidence" value="ECO:0007669"/>
    <property type="project" value="TreeGrafter"/>
</dbReference>
<proteinExistence type="inferred from homology"/>
<dbReference type="OrthoDB" id="9804792at2"/>
<dbReference type="GO" id="GO:0006302">
    <property type="term" value="P:double-strand break repair"/>
    <property type="evidence" value="ECO:0007669"/>
    <property type="project" value="TreeGrafter"/>
</dbReference>
<accession>A0A0A7RZN2</accession>
<dbReference type="Pfam" id="PF02565">
    <property type="entry name" value="RecO_C"/>
    <property type="match status" value="1"/>
</dbReference>
<comment type="function">
    <text evidence="1 8">Involved in DNA repair and RecF pathway recombination.</text>
</comment>
<comment type="similarity">
    <text evidence="2 8">Belongs to the RecO family.</text>
</comment>
<dbReference type="SUPFAM" id="SSF57863">
    <property type="entry name" value="ArfGap/RecO-like zinc finger"/>
    <property type="match status" value="1"/>
</dbReference>
<dbReference type="GO" id="GO:0006310">
    <property type="term" value="P:DNA recombination"/>
    <property type="evidence" value="ECO:0007669"/>
    <property type="project" value="UniProtKB-UniRule"/>
</dbReference>
<keyword evidence="5 8" id="KW-0233">DNA recombination</keyword>
<evidence type="ECO:0000256" key="2">
    <source>
        <dbReference type="ARBA" id="ARBA00007452"/>
    </source>
</evidence>
<dbReference type="RefSeq" id="WP_039104380.1">
    <property type="nucleotide sequence ID" value="NZ_CP009056.1"/>
</dbReference>
<protein>
    <recommendedName>
        <fullName evidence="3 8">DNA repair protein RecO</fullName>
    </recommendedName>
    <alternativeName>
        <fullName evidence="7 8">Recombination protein O</fullName>
    </alternativeName>
</protein>
<name>A0A0A7RZN2_FRIPE</name>
<dbReference type="PANTHER" id="PTHR33991:SF1">
    <property type="entry name" value="DNA REPAIR PROTEIN RECO"/>
    <property type="match status" value="1"/>
</dbReference>
<dbReference type="STRING" id="1267021.FPB0191_00944"/>
<feature type="domain" description="DNA replication/recombination mediator RecO N-terminal" evidence="9">
    <location>
        <begin position="4"/>
        <end position="76"/>
    </location>
</feature>
<evidence type="ECO:0000313" key="10">
    <source>
        <dbReference type="EMBL" id="AJA44770.1"/>
    </source>
</evidence>
<dbReference type="PANTHER" id="PTHR33991">
    <property type="entry name" value="DNA REPAIR PROTEIN RECO"/>
    <property type="match status" value="1"/>
</dbReference>
<dbReference type="KEGG" id="fpp:FPB0191_00944"/>